<gene>
    <name evidence="1" type="ORF">TP2_09290</name>
</gene>
<evidence type="ECO:0000313" key="2">
    <source>
        <dbReference type="Proteomes" id="UP000027432"/>
    </source>
</evidence>
<name>A0A074J9D1_9RHOB</name>
<organism evidence="1 2">
    <name type="scientific">Thioclava pacifica DSM 10166</name>
    <dbReference type="NCBI Taxonomy" id="1353537"/>
    <lineage>
        <taxon>Bacteria</taxon>
        <taxon>Pseudomonadati</taxon>
        <taxon>Pseudomonadota</taxon>
        <taxon>Alphaproteobacteria</taxon>
        <taxon>Rhodobacterales</taxon>
        <taxon>Paracoccaceae</taxon>
        <taxon>Thioclava</taxon>
    </lineage>
</organism>
<dbReference type="EMBL" id="AUND01000023">
    <property type="protein sequence ID" value="KEO53124.1"/>
    <property type="molecule type" value="Genomic_DNA"/>
</dbReference>
<sequence length="88" mass="10240">MEQFDTIAYVPRRIFDLYEAAYAGTAETREWGEDAQRISREASDADHFYAERFMLLYENQDLHGSVKVVVVDDPSLDAVYEVLPHKMH</sequence>
<reference evidence="1 2" key="1">
    <citation type="submission" date="2013-07" db="EMBL/GenBank/DDBJ databases">
        <title>Thioclava pacifica DSM 10166 Genome Sequencing.</title>
        <authorList>
            <person name="Lai Q."/>
            <person name="Shao Z."/>
        </authorList>
    </citation>
    <scope>NUCLEOTIDE SEQUENCE [LARGE SCALE GENOMIC DNA]</scope>
    <source>
        <strain evidence="1 2">DSM 10166</strain>
    </source>
</reference>
<dbReference type="Proteomes" id="UP000027432">
    <property type="component" value="Unassembled WGS sequence"/>
</dbReference>
<dbReference type="OrthoDB" id="9840489at2"/>
<evidence type="ECO:0000313" key="1">
    <source>
        <dbReference type="EMBL" id="KEO53124.1"/>
    </source>
</evidence>
<keyword evidence="2" id="KW-1185">Reference proteome</keyword>
<proteinExistence type="predicted"/>
<protein>
    <submittedName>
        <fullName evidence="1">Uncharacterized protein</fullName>
    </submittedName>
</protein>
<dbReference type="STRING" id="1353537.TP2_09290"/>
<comment type="caution">
    <text evidence="1">The sequence shown here is derived from an EMBL/GenBank/DDBJ whole genome shotgun (WGS) entry which is preliminary data.</text>
</comment>
<dbReference type="AlphaFoldDB" id="A0A074J9D1"/>
<dbReference type="RefSeq" id="WP_157617111.1">
    <property type="nucleotide sequence ID" value="NZ_AUND01000023.1"/>
</dbReference>
<accession>A0A074J9D1</accession>